<evidence type="ECO:0000256" key="3">
    <source>
        <dbReference type="ARBA" id="ARBA00022723"/>
    </source>
</evidence>
<evidence type="ECO:0000256" key="5">
    <source>
        <dbReference type="ARBA" id="ARBA00023211"/>
    </source>
</evidence>
<dbReference type="GO" id="GO:0016020">
    <property type="term" value="C:membrane"/>
    <property type="evidence" value="ECO:0007669"/>
    <property type="project" value="GOC"/>
</dbReference>
<protein>
    <submittedName>
        <fullName evidence="7">UDP-2,3-diacylglucosamine pyrophosphatase LpxH</fullName>
    </submittedName>
</protein>
<dbReference type="AlphaFoldDB" id="A0A397Q5N7"/>
<dbReference type="RefSeq" id="WP_245410385.1">
    <property type="nucleotide sequence ID" value="NZ_QXDF01000001.1"/>
</dbReference>
<dbReference type="Proteomes" id="UP000266273">
    <property type="component" value="Unassembled WGS sequence"/>
</dbReference>
<keyword evidence="5" id="KW-0464">Manganese</keyword>
<accession>A0A397Q5N7</accession>
<evidence type="ECO:0000313" key="8">
    <source>
        <dbReference type="Proteomes" id="UP000266273"/>
    </source>
</evidence>
<comment type="caution">
    <text evidence="7">The sequence shown here is derived from an EMBL/GenBank/DDBJ whole genome shotgun (WGS) entry which is preliminary data.</text>
</comment>
<dbReference type="InterPro" id="IPR043461">
    <property type="entry name" value="LpxH-like"/>
</dbReference>
<sequence length="271" mass="31017">MRERALTAEPTKHYRTLFLSDIHLGTKACQAEALLDFLRKFDADTIYLVGDVVDFWRIKRVPHWPQAHNDVIQKLLRKVRKGSQLIFIPGNHDEALRSYCGQQFGGVEFKLNDIHETADGRRFLVMHGDEFDVVIRYVKWLALLGDWAYVTALGVNTAFNKVRRGFGLSYWSLSGYLKHKVKKAVNYIGDFENALIGEARRQNADGVICGHIHHPAMRQFEDILYVNTGDWVESGTAVGETMDGRLEMIRWMDVSGQQRRPAEPQDITKAA</sequence>
<evidence type="ECO:0000313" key="7">
    <source>
        <dbReference type="EMBL" id="RIA56368.1"/>
    </source>
</evidence>
<keyword evidence="3" id="KW-0479">Metal-binding</keyword>
<dbReference type="GO" id="GO:0046872">
    <property type="term" value="F:metal ion binding"/>
    <property type="evidence" value="ECO:0007669"/>
    <property type="project" value="UniProtKB-KW"/>
</dbReference>
<proteinExistence type="predicted"/>
<keyword evidence="8" id="KW-1185">Reference proteome</keyword>
<evidence type="ECO:0000256" key="1">
    <source>
        <dbReference type="ARBA" id="ARBA00022475"/>
    </source>
</evidence>
<reference evidence="7 8" key="1">
    <citation type="submission" date="2018-08" db="EMBL/GenBank/DDBJ databases">
        <title>Genomic Encyclopedia of Archaeal and Bacterial Type Strains, Phase II (KMG-II): from individual species to whole genera.</title>
        <authorList>
            <person name="Goeker M."/>
        </authorList>
    </citation>
    <scope>NUCLEOTIDE SEQUENCE [LARGE SCALE GENOMIC DNA]</scope>
    <source>
        <strain evidence="7 8">DSM 5002</strain>
    </source>
</reference>
<keyword evidence="4" id="KW-0472">Membrane</keyword>
<organism evidence="7 8">
    <name type="scientific">Dichotomicrobium thermohalophilum</name>
    <dbReference type="NCBI Taxonomy" id="933063"/>
    <lineage>
        <taxon>Bacteria</taxon>
        <taxon>Pseudomonadati</taxon>
        <taxon>Pseudomonadota</taxon>
        <taxon>Alphaproteobacteria</taxon>
        <taxon>Hyphomicrobiales</taxon>
        <taxon>Hyphomicrobiaceae</taxon>
        <taxon>Dichotomicrobium</taxon>
    </lineage>
</organism>
<evidence type="ECO:0000256" key="2">
    <source>
        <dbReference type="ARBA" id="ARBA00022519"/>
    </source>
</evidence>
<evidence type="ECO:0000259" key="6">
    <source>
        <dbReference type="Pfam" id="PF00149"/>
    </source>
</evidence>
<dbReference type="EMBL" id="QXDF01000001">
    <property type="protein sequence ID" value="RIA56368.1"/>
    <property type="molecule type" value="Genomic_DNA"/>
</dbReference>
<keyword evidence="2" id="KW-0997">Cell inner membrane</keyword>
<dbReference type="Pfam" id="PF00149">
    <property type="entry name" value="Metallophos"/>
    <property type="match status" value="1"/>
</dbReference>
<dbReference type="GO" id="GO:0008758">
    <property type="term" value="F:UDP-2,3-diacylglucosamine hydrolase activity"/>
    <property type="evidence" value="ECO:0007669"/>
    <property type="project" value="TreeGrafter"/>
</dbReference>
<dbReference type="Gene3D" id="3.60.21.10">
    <property type="match status" value="1"/>
</dbReference>
<dbReference type="PANTHER" id="PTHR34990">
    <property type="entry name" value="UDP-2,3-DIACYLGLUCOSAMINE HYDROLASE-RELATED"/>
    <property type="match status" value="1"/>
</dbReference>
<dbReference type="PANTHER" id="PTHR34990:SF2">
    <property type="entry name" value="BLL8164 PROTEIN"/>
    <property type="match status" value="1"/>
</dbReference>
<dbReference type="InterPro" id="IPR004843">
    <property type="entry name" value="Calcineurin-like_PHP"/>
</dbReference>
<dbReference type="CDD" id="cd07398">
    <property type="entry name" value="MPP_YbbF-LpxH"/>
    <property type="match status" value="1"/>
</dbReference>
<dbReference type="InterPro" id="IPR029052">
    <property type="entry name" value="Metallo-depent_PP-like"/>
</dbReference>
<feature type="domain" description="Calcineurin-like phosphoesterase" evidence="6">
    <location>
        <begin position="15"/>
        <end position="215"/>
    </location>
</feature>
<gene>
    <name evidence="7" type="ORF">BXY53_1473</name>
</gene>
<keyword evidence="1" id="KW-1003">Cell membrane</keyword>
<name>A0A397Q5N7_9HYPH</name>
<dbReference type="SUPFAM" id="SSF56300">
    <property type="entry name" value="Metallo-dependent phosphatases"/>
    <property type="match status" value="1"/>
</dbReference>
<dbReference type="GO" id="GO:0009245">
    <property type="term" value="P:lipid A biosynthetic process"/>
    <property type="evidence" value="ECO:0007669"/>
    <property type="project" value="TreeGrafter"/>
</dbReference>
<evidence type="ECO:0000256" key="4">
    <source>
        <dbReference type="ARBA" id="ARBA00023136"/>
    </source>
</evidence>